<organism evidence="2 3">
    <name type="scientific">Actinomycetospora endophytica</name>
    <dbReference type="NCBI Taxonomy" id="2291215"/>
    <lineage>
        <taxon>Bacteria</taxon>
        <taxon>Bacillati</taxon>
        <taxon>Actinomycetota</taxon>
        <taxon>Actinomycetes</taxon>
        <taxon>Pseudonocardiales</taxon>
        <taxon>Pseudonocardiaceae</taxon>
        <taxon>Actinomycetospora</taxon>
    </lineage>
</organism>
<dbReference type="RefSeq" id="WP_230735295.1">
    <property type="nucleotide sequence ID" value="NZ_JAJNDB010000003.1"/>
</dbReference>
<evidence type="ECO:0000259" key="1">
    <source>
        <dbReference type="Pfam" id="PF01966"/>
    </source>
</evidence>
<dbReference type="Pfam" id="PF01966">
    <property type="entry name" value="HD"/>
    <property type="match status" value="1"/>
</dbReference>
<sequence>MPSFADARALAELTLADHLPDRWLHTQAVAREAIRLAAVPDVDREPLITAAVLHDVGYSPVVARTGFHPLDGARFLRTRGYDRRVTALVAHHSGAVVEARLRGLDALDQYDDEATPTRDALWYCDAVRGPTGLPTIPDERWAEIRRRYGPEHVVSRFLDEAEPQLRAAVDRTRARMAAAGIDPVTTTP</sequence>
<reference evidence="2 3" key="1">
    <citation type="submission" date="2021-11" db="EMBL/GenBank/DDBJ databases">
        <title>Draft genome sequence of Actinomycetospora sp. SF1 isolated from the rhizosphere soil.</title>
        <authorList>
            <person name="Duangmal K."/>
            <person name="Chantavorakit T."/>
        </authorList>
    </citation>
    <scope>NUCLEOTIDE SEQUENCE [LARGE SCALE GENOMIC DNA]</scope>
    <source>
        <strain evidence="2 3">TBRC 5722</strain>
    </source>
</reference>
<dbReference type="InterPro" id="IPR006675">
    <property type="entry name" value="HDIG_dom"/>
</dbReference>
<dbReference type="InterPro" id="IPR006674">
    <property type="entry name" value="HD_domain"/>
</dbReference>
<dbReference type="CDD" id="cd00077">
    <property type="entry name" value="HDc"/>
    <property type="match status" value="1"/>
</dbReference>
<protein>
    <submittedName>
        <fullName evidence="2">HDIG domain-containing protein</fullName>
    </submittedName>
</protein>
<dbReference type="Gene3D" id="1.10.3210.10">
    <property type="entry name" value="Hypothetical protein af1432"/>
    <property type="match status" value="1"/>
</dbReference>
<evidence type="ECO:0000313" key="2">
    <source>
        <dbReference type="EMBL" id="MCD2194817.1"/>
    </source>
</evidence>
<accession>A0ABS8P951</accession>
<proteinExistence type="predicted"/>
<dbReference type="EMBL" id="JAJNDB010000003">
    <property type="protein sequence ID" value="MCD2194817.1"/>
    <property type="molecule type" value="Genomic_DNA"/>
</dbReference>
<dbReference type="NCBIfam" id="TIGR00277">
    <property type="entry name" value="HDIG"/>
    <property type="match status" value="1"/>
</dbReference>
<feature type="domain" description="HD" evidence="1">
    <location>
        <begin position="24"/>
        <end position="99"/>
    </location>
</feature>
<keyword evidence="3" id="KW-1185">Reference proteome</keyword>
<dbReference type="Proteomes" id="UP001199469">
    <property type="component" value="Unassembled WGS sequence"/>
</dbReference>
<dbReference type="SUPFAM" id="SSF109604">
    <property type="entry name" value="HD-domain/PDEase-like"/>
    <property type="match status" value="1"/>
</dbReference>
<comment type="caution">
    <text evidence="2">The sequence shown here is derived from an EMBL/GenBank/DDBJ whole genome shotgun (WGS) entry which is preliminary data.</text>
</comment>
<gene>
    <name evidence="2" type="ORF">LQ327_15705</name>
</gene>
<evidence type="ECO:0000313" key="3">
    <source>
        <dbReference type="Proteomes" id="UP001199469"/>
    </source>
</evidence>
<name>A0ABS8P951_9PSEU</name>
<dbReference type="InterPro" id="IPR003607">
    <property type="entry name" value="HD/PDEase_dom"/>
</dbReference>